<gene>
    <name evidence="5" type="ORF">ENT77_05055</name>
</gene>
<evidence type="ECO:0000259" key="4">
    <source>
        <dbReference type="Pfam" id="PF13360"/>
    </source>
</evidence>
<evidence type="ECO:0000313" key="5">
    <source>
        <dbReference type="EMBL" id="HGU40551.1"/>
    </source>
</evidence>
<dbReference type="SUPFAM" id="SSF50998">
    <property type="entry name" value="Quinoprotein alcohol dehydrogenase-like"/>
    <property type="match status" value="1"/>
</dbReference>
<dbReference type="InterPro" id="IPR018391">
    <property type="entry name" value="PQQ_b-propeller_rpt"/>
</dbReference>
<dbReference type="Pfam" id="PF13360">
    <property type="entry name" value="PQQ_2"/>
    <property type="match status" value="1"/>
</dbReference>
<comment type="caution">
    <text evidence="5">The sequence shown here is derived from an EMBL/GenBank/DDBJ whole genome shotgun (WGS) entry which is preliminary data.</text>
</comment>
<sequence>MKNLEASKAYAWKVAAKDNYGAQTESKLQRFSTVSTGTLKWNFKTRESIGSSPAIGADGTIYVGSWDSYLYALSQDGTLKWRFQTGGGITSGPVLGQDGTIYLGSNDGNLYAIIIDSKGLANSPWPKFRGNFRNTGRFGNN</sequence>
<feature type="domain" description="Pyrrolo-quinoline quinone repeat" evidence="4">
    <location>
        <begin position="35"/>
        <end position="113"/>
    </location>
</feature>
<protein>
    <recommendedName>
        <fullName evidence="4">Pyrrolo-quinoline quinone repeat domain-containing protein</fullName>
    </recommendedName>
</protein>
<comment type="cofactor">
    <cofactor evidence="1">
        <name>pyrroloquinoline quinone</name>
        <dbReference type="ChEBI" id="CHEBI:58442"/>
    </cofactor>
</comment>
<dbReference type="EMBL" id="DSZY01000024">
    <property type="protein sequence ID" value="HGU40551.1"/>
    <property type="molecule type" value="Genomic_DNA"/>
</dbReference>
<reference evidence="5" key="1">
    <citation type="journal article" date="2020" name="mSystems">
        <title>Genome- and Community-Level Interaction Insights into Carbon Utilization and Element Cycling Functions of Hydrothermarchaeota in Hydrothermal Sediment.</title>
        <authorList>
            <person name="Zhou Z."/>
            <person name="Liu Y."/>
            <person name="Xu W."/>
            <person name="Pan J."/>
            <person name="Luo Z.H."/>
            <person name="Li M."/>
        </authorList>
    </citation>
    <scope>NUCLEOTIDE SEQUENCE [LARGE SCALE GENOMIC DNA]</scope>
    <source>
        <strain evidence="5">SpSt-609</strain>
    </source>
</reference>
<evidence type="ECO:0000256" key="2">
    <source>
        <dbReference type="ARBA" id="ARBA00008156"/>
    </source>
</evidence>
<keyword evidence="3" id="KW-0560">Oxidoreductase</keyword>
<dbReference type="InterPro" id="IPR011047">
    <property type="entry name" value="Quinoprotein_ADH-like_sf"/>
</dbReference>
<evidence type="ECO:0000256" key="1">
    <source>
        <dbReference type="ARBA" id="ARBA00001931"/>
    </source>
</evidence>
<dbReference type="SMART" id="SM00564">
    <property type="entry name" value="PQQ"/>
    <property type="match status" value="2"/>
</dbReference>
<dbReference type="GO" id="GO:0016491">
    <property type="term" value="F:oxidoreductase activity"/>
    <property type="evidence" value="ECO:0007669"/>
    <property type="project" value="UniProtKB-KW"/>
</dbReference>
<dbReference type="InterPro" id="IPR002372">
    <property type="entry name" value="PQQ_rpt_dom"/>
</dbReference>
<organism evidence="5">
    <name type="scientific">Fervidobacterium thailandense</name>
    <dbReference type="NCBI Taxonomy" id="1008305"/>
    <lineage>
        <taxon>Bacteria</taxon>
        <taxon>Thermotogati</taxon>
        <taxon>Thermotogota</taxon>
        <taxon>Thermotogae</taxon>
        <taxon>Thermotogales</taxon>
        <taxon>Fervidobacteriaceae</taxon>
        <taxon>Fervidobacterium</taxon>
    </lineage>
</organism>
<dbReference type="PANTHER" id="PTHR32303">
    <property type="entry name" value="QUINOPROTEIN ALCOHOL DEHYDROGENASE (CYTOCHROME C)"/>
    <property type="match status" value="1"/>
</dbReference>
<evidence type="ECO:0000256" key="3">
    <source>
        <dbReference type="ARBA" id="ARBA00023002"/>
    </source>
</evidence>
<name>A0A7C4GFJ8_9BACT</name>
<accession>A0A7C4GFJ8</accession>
<dbReference type="PANTHER" id="PTHR32303:SF10">
    <property type="entry name" value="OUTER MEMBRANE PROTEIN ASSEMBLY FACTOR BAMB"/>
    <property type="match status" value="1"/>
</dbReference>
<dbReference type="InterPro" id="IPR015943">
    <property type="entry name" value="WD40/YVTN_repeat-like_dom_sf"/>
</dbReference>
<comment type="similarity">
    <text evidence="2">Belongs to the bacterial PQQ dehydrogenase family.</text>
</comment>
<dbReference type="Gene3D" id="2.130.10.10">
    <property type="entry name" value="YVTN repeat-like/Quinoprotein amine dehydrogenase"/>
    <property type="match status" value="1"/>
</dbReference>
<dbReference type="AlphaFoldDB" id="A0A7C4GFJ8"/>
<proteinExistence type="inferred from homology"/>